<name>A0A8H4J573_9PEZI</name>
<keyword evidence="3" id="KW-1185">Reference proteome</keyword>
<dbReference type="Proteomes" id="UP000572817">
    <property type="component" value="Unassembled WGS sequence"/>
</dbReference>
<dbReference type="EMBL" id="WWBZ02000011">
    <property type="protein sequence ID" value="KAF4311043.1"/>
    <property type="molecule type" value="Genomic_DNA"/>
</dbReference>
<evidence type="ECO:0000313" key="3">
    <source>
        <dbReference type="Proteomes" id="UP000572817"/>
    </source>
</evidence>
<organism evidence="2 3">
    <name type="scientific">Botryosphaeria dothidea</name>
    <dbReference type="NCBI Taxonomy" id="55169"/>
    <lineage>
        <taxon>Eukaryota</taxon>
        <taxon>Fungi</taxon>
        <taxon>Dikarya</taxon>
        <taxon>Ascomycota</taxon>
        <taxon>Pezizomycotina</taxon>
        <taxon>Dothideomycetes</taxon>
        <taxon>Dothideomycetes incertae sedis</taxon>
        <taxon>Botryosphaeriales</taxon>
        <taxon>Botryosphaeriaceae</taxon>
        <taxon>Botryosphaeria</taxon>
    </lineage>
</organism>
<dbReference type="InterPro" id="IPR038883">
    <property type="entry name" value="AN11006-like"/>
</dbReference>
<protein>
    <submittedName>
        <fullName evidence="2">Uncharacterized protein</fullName>
    </submittedName>
</protein>
<gene>
    <name evidence="2" type="ORF">GTA08_BOTSDO13212</name>
</gene>
<feature type="region of interest" description="Disordered" evidence="1">
    <location>
        <begin position="20"/>
        <end position="48"/>
    </location>
</feature>
<accession>A0A8H4J573</accession>
<dbReference type="AlphaFoldDB" id="A0A8H4J573"/>
<dbReference type="PANTHER" id="PTHR42085">
    <property type="entry name" value="F-BOX DOMAIN-CONTAINING PROTEIN"/>
    <property type="match status" value="1"/>
</dbReference>
<sequence length="247" mass="27928">MSNFPEPPAGSDPTIEEELRSAMAAMGLSPTKRPPSPQRTQVPSPPLHSDSIFDWNRVPGEIRNLIYDRALQHPSGSVNVDVPDGNLVPNLLRINKKTFSEGLPILYQQNTFYFPHTRALWMFLTRCSPRVLLLLQSVIVDFHGTMFTEQAFRLLARASNLQSVVIREIPGAGDFGSRDTSAVSFCYAVRHWIRRLGHSNRERRDALCRILRIDIGRVSPGLPFWTKQVAEDMFGLELMCNLSMILV</sequence>
<proteinExistence type="predicted"/>
<evidence type="ECO:0000313" key="2">
    <source>
        <dbReference type="EMBL" id="KAF4311043.1"/>
    </source>
</evidence>
<dbReference type="PANTHER" id="PTHR42085:SF8">
    <property type="entry name" value="F-BOX DOMAIN-CONTAINING PROTEIN"/>
    <property type="match status" value="1"/>
</dbReference>
<evidence type="ECO:0000256" key="1">
    <source>
        <dbReference type="SAM" id="MobiDB-lite"/>
    </source>
</evidence>
<reference evidence="2" key="1">
    <citation type="submission" date="2020-04" db="EMBL/GenBank/DDBJ databases">
        <title>Genome Assembly and Annotation of Botryosphaeria dothidea sdau 11-99, a Latent Pathogen of Apple Fruit Ring Rot in China.</title>
        <authorList>
            <person name="Yu C."/>
            <person name="Diao Y."/>
            <person name="Lu Q."/>
            <person name="Zhao J."/>
            <person name="Cui S."/>
            <person name="Peng C."/>
            <person name="He B."/>
            <person name="Liu H."/>
        </authorList>
    </citation>
    <scope>NUCLEOTIDE SEQUENCE [LARGE SCALE GENOMIC DNA]</scope>
    <source>
        <strain evidence="2">Sdau11-99</strain>
    </source>
</reference>
<dbReference type="OrthoDB" id="5413827at2759"/>
<comment type="caution">
    <text evidence="2">The sequence shown here is derived from an EMBL/GenBank/DDBJ whole genome shotgun (WGS) entry which is preliminary data.</text>
</comment>